<dbReference type="Proteomes" id="UP000256329">
    <property type="component" value="Unassembled WGS sequence"/>
</dbReference>
<dbReference type="OrthoDB" id="1723494at2"/>
<proteinExistence type="predicted"/>
<dbReference type="SUPFAM" id="SSF49373">
    <property type="entry name" value="Invasin/intimin cell-adhesion fragments"/>
    <property type="match status" value="1"/>
</dbReference>
<dbReference type="PANTHER" id="PTHR43308">
    <property type="entry name" value="OUTER MEMBRANE PROTEIN ALPHA-RELATED"/>
    <property type="match status" value="1"/>
</dbReference>
<evidence type="ECO:0000256" key="1">
    <source>
        <dbReference type="ARBA" id="ARBA00022737"/>
    </source>
</evidence>
<accession>A0A3D8P355</accession>
<dbReference type="EMBL" id="QSLN01000023">
    <property type="protein sequence ID" value="RDV81186.1"/>
    <property type="molecule type" value="Genomic_DNA"/>
</dbReference>
<evidence type="ECO:0000313" key="3">
    <source>
        <dbReference type="EMBL" id="RDV81186.1"/>
    </source>
</evidence>
<keyword evidence="1" id="KW-0677">Repeat</keyword>
<comment type="caution">
    <text evidence="3">The sequence shown here is derived from an EMBL/GenBank/DDBJ whole genome shotgun (WGS) entry which is preliminary data.</text>
</comment>
<feature type="domain" description="SLH" evidence="2">
    <location>
        <begin position="467"/>
        <end position="529"/>
    </location>
</feature>
<organism evidence="3 4">
    <name type="scientific">Ammonifex thiophilus</name>
    <dbReference type="NCBI Taxonomy" id="444093"/>
    <lineage>
        <taxon>Bacteria</taxon>
        <taxon>Bacillati</taxon>
        <taxon>Bacillota</taxon>
        <taxon>Clostridia</taxon>
        <taxon>Thermoanaerobacterales</taxon>
        <taxon>Thermoanaerobacteraceae</taxon>
        <taxon>Ammonifex</taxon>
    </lineage>
</organism>
<feature type="domain" description="SLH" evidence="2">
    <location>
        <begin position="327"/>
        <end position="398"/>
    </location>
</feature>
<dbReference type="PROSITE" id="PS51272">
    <property type="entry name" value="SLH"/>
    <property type="match status" value="2"/>
</dbReference>
<evidence type="ECO:0000259" key="2">
    <source>
        <dbReference type="PROSITE" id="PS51272"/>
    </source>
</evidence>
<protein>
    <recommendedName>
        <fullName evidence="2">SLH domain-containing protein</fullName>
    </recommendedName>
</protein>
<dbReference type="InterPro" id="IPR008964">
    <property type="entry name" value="Invasin/intimin_cell_adhesion"/>
</dbReference>
<evidence type="ECO:0000313" key="4">
    <source>
        <dbReference type="Proteomes" id="UP000256329"/>
    </source>
</evidence>
<sequence>MQEVVFLRRLRFLLAVLFTLLLPVSAFPQVLRGTATLTVLPPDAVALRVEPAELALKVGDTVQLKATASFSDGTEREVTSEAAWSVSDGRVASVSGGKVRALSPGQAEVSASWQGLRAVALLKVAGEGGTSRRVVRLEVRPPELALAVGETGELRAVAFFSDGTETDVTGEAAWSVSDGRVVEVAAGKVKALSPGRAEVSASWQGQDSRALLEVRDVEVPPPVEGLPEGVFVARWPGHIPLVARAAKVGYAPGGTKLDKPESEFTVEVTRPDRLERARALGLEPRVYYWNGKFGKWVALASYPVEGGKAVRALNDGGYSGWVAVFAVRQPKFTDVAGHWAEPVINRANGLALVEGYPNPENPSSLERPCRPDAPVTRAEFVAVLTRALGLLPEGEQKLYRVVTRPTPEEKERALAGMKGVPGWASDAVAAALLSGLASGRAPGDFAGDEAITRAEAAVMVSNFLKKLPDYSPADLSRFKDARDVPEWARAAVAEGVLSGYPDGTLKPGATITRAESLAVLLRLLRALGW</sequence>
<dbReference type="Gene3D" id="2.60.40.1080">
    <property type="match status" value="2"/>
</dbReference>
<dbReference type="AlphaFoldDB" id="A0A3D8P355"/>
<keyword evidence="4" id="KW-1185">Reference proteome</keyword>
<dbReference type="Pfam" id="PF00395">
    <property type="entry name" value="SLH"/>
    <property type="match status" value="3"/>
</dbReference>
<reference evidence="3 4" key="1">
    <citation type="submission" date="2018-08" db="EMBL/GenBank/DDBJ databases">
        <title>Form III RuBisCO-mediated autotrophy in Thermodesulfobium bacteria.</title>
        <authorList>
            <person name="Toshchakov S.V."/>
            <person name="Kublanov I.V."/>
            <person name="Frolov E."/>
            <person name="Bonch-Osmolovskaya E.A."/>
            <person name="Tourova T.P."/>
            <person name="Chernych N.A."/>
            <person name="Lebedinsky A.V."/>
        </authorList>
    </citation>
    <scope>NUCLEOTIDE SEQUENCE [LARGE SCALE GENOMIC DNA]</scope>
    <source>
        <strain evidence="3 4">SR</strain>
    </source>
</reference>
<dbReference type="SMART" id="SM00635">
    <property type="entry name" value="BID_2"/>
    <property type="match status" value="2"/>
</dbReference>
<dbReference type="InterPro" id="IPR051465">
    <property type="entry name" value="Cell_Envelope_Struct_Comp"/>
</dbReference>
<dbReference type="Pfam" id="PF02368">
    <property type="entry name" value="Big_2"/>
    <property type="match status" value="2"/>
</dbReference>
<dbReference type="InterPro" id="IPR001119">
    <property type="entry name" value="SLH_dom"/>
</dbReference>
<dbReference type="InterPro" id="IPR003343">
    <property type="entry name" value="Big_2"/>
</dbReference>
<gene>
    <name evidence="3" type="ORF">DXX99_09855</name>
</gene>
<name>A0A3D8P355_9THEO</name>